<accession>A0A4S3JE36</accession>
<evidence type="ECO:0000256" key="1">
    <source>
        <dbReference type="SAM" id="MobiDB-lite"/>
    </source>
</evidence>
<gene>
    <name evidence="2" type="ORF">EYZ11_006993</name>
</gene>
<reference evidence="2 3" key="1">
    <citation type="submission" date="2019-03" db="EMBL/GenBank/DDBJ databases">
        <title>The genome sequence of a newly discovered highly antifungal drug resistant Aspergillus species, Aspergillus tanneri NIH 1004.</title>
        <authorList>
            <person name="Mounaud S."/>
            <person name="Singh I."/>
            <person name="Joardar V."/>
            <person name="Pakala S."/>
            <person name="Pakala S."/>
            <person name="Venepally P."/>
            <person name="Hoover J."/>
            <person name="Nierman W."/>
            <person name="Chung J."/>
            <person name="Losada L."/>
        </authorList>
    </citation>
    <scope>NUCLEOTIDE SEQUENCE [LARGE SCALE GENOMIC DNA]</scope>
    <source>
        <strain evidence="2 3">NIH1004</strain>
    </source>
</reference>
<evidence type="ECO:0000313" key="3">
    <source>
        <dbReference type="Proteomes" id="UP000308092"/>
    </source>
</evidence>
<sequence length="69" mass="7585">MAICCKMACVTAANTSNNVWWSSICCKLSSVGSVAAPPWFGRCRRRHPQMHKSSVQTVPNSQDRAQMDG</sequence>
<feature type="compositionally biased region" description="Polar residues" evidence="1">
    <location>
        <begin position="51"/>
        <end position="69"/>
    </location>
</feature>
<dbReference type="EMBL" id="SOSA01000259">
    <property type="protein sequence ID" value="THC93533.1"/>
    <property type="molecule type" value="Genomic_DNA"/>
</dbReference>
<proteinExistence type="predicted"/>
<keyword evidence="3" id="KW-1185">Reference proteome</keyword>
<feature type="region of interest" description="Disordered" evidence="1">
    <location>
        <begin position="48"/>
        <end position="69"/>
    </location>
</feature>
<protein>
    <submittedName>
        <fullName evidence="2">Uncharacterized protein</fullName>
    </submittedName>
</protein>
<name>A0A4S3JE36_9EURO</name>
<dbReference type="AlphaFoldDB" id="A0A4S3JE36"/>
<evidence type="ECO:0000313" key="2">
    <source>
        <dbReference type="EMBL" id="THC93533.1"/>
    </source>
</evidence>
<dbReference type="Proteomes" id="UP000308092">
    <property type="component" value="Unassembled WGS sequence"/>
</dbReference>
<comment type="caution">
    <text evidence="2">The sequence shown here is derived from an EMBL/GenBank/DDBJ whole genome shotgun (WGS) entry which is preliminary data.</text>
</comment>
<dbReference type="VEuPathDB" id="FungiDB:EYZ11_006993"/>
<organism evidence="2 3">
    <name type="scientific">Aspergillus tanneri</name>
    <dbReference type="NCBI Taxonomy" id="1220188"/>
    <lineage>
        <taxon>Eukaryota</taxon>
        <taxon>Fungi</taxon>
        <taxon>Dikarya</taxon>
        <taxon>Ascomycota</taxon>
        <taxon>Pezizomycotina</taxon>
        <taxon>Eurotiomycetes</taxon>
        <taxon>Eurotiomycetidae</taxon>
        <taxon>Eurotiales</taxon>
        <taxon>Aspergillaceae</taxon>
        <taxon>Aspergillus</taxon>
        <taxon>Aspergillus subgen. Circumdati</taxon>
    </lineage>
</organism>